<keyword evidence="9" id="KW-1185">Reference proteome</keyword>
<accession>A0A6A5YFL3</accession>
<dbReference type="InterPro" id="IPR052337">
    <property type="entry name" value="SAT4-like"/>
</dbReference>
<evidence type="ECO:0000256" key="4">
    <source>
        <dbReference type="ARBA" id="ARBA00023136"/>
    </source>
</evidence>
<comment type="subcellular location">
    <subcellularLocation>
        <location evidence="1">Membrane</location>
        <topology evidence="1">Multi-pass membrane protein</topology>
    </subcellularLocation>
</comment>
<keyword evidence="3 6" id="KW-1133">Transmembrane helix</keyword>
<evidence type="ECO:0000256" key="5">
    <source>
        <dbReference type="ARBA" id="ARBA00038359"/>
    </source>
</evidence>
<evidence type="ECO:0000259" key="7">
    <source>
        <dbReference type="Pfam" id="PF20684"/>
    </source>
</evidence>
<dbReference type="PANTHER" id="PTHR33048:SF47">
    <property type="entry name" value="INTEGRAL MEMBRANE PROTEIN-RELATED"/>
    <property type="match status" value="1"/>
</dbReference>
<sequence>MGSPETIRVVTWIFTMLSLACVILRFYTRIRIVRSIGADDITIVVAWIFSLGLLIIWEIQIPYGLGRHLLQIPFPNWTVNFKMLWATLFPYYVALCFVKVSVILQCLRIFKVTRFRIVCWVLLAIVVAYTIWAIISAIITCHPVAYTWDKFIPGGYCTNQVPILYTNAGISIATDWAIVFLPLPVLSKLTLNRKERWGLMGVFSLGIL</sequence>
<dbReference type="EMBL" id="ML978714">
    <property type="protein sequence ID" value="KAF2089581.1"/>
    <property type="molecule type" value="Genomic_DNA"/>
</dbReference>
<evidence type="ECO:0000313" key="9">
    <source>
        <dbReference type="Proteomes" id="UP000799776"/>
    </source>
</evidence>
<evidence type="ECO:0000256" key="1">
    <source>
        <dbReference type="ARBA" id="ARBA00004141"/>
    </source>
</evidence>
<feature type="transmembrane region" description="Helical" evidence="6">
    <location>
        <begin position="165"/>
        <end position="186"/>
    </location>
</feature>
<dbReference type="InterPro" id="IPR049326">
    <property type="entry name" value="Rhodopsin_dom_fungi"/>
</dbReference>
<keyword evidence="2 6" id="KW-0812">Transmembrane</keyword>
<dbReference type="GO" id="GO:0016020">
    <property type="term" value="C:membrane"/>
    <property type="evidence" value="ECO:0007669"/>
    <property type="project" value="UniProtKB-SubCell"/>
</dbReference>
<feature type="transmembrane region" description="Helical" evidence="6">
    <location>
        <begin position="40"/>
        <end position="63"/>
    </location>
</feature>
<evidence type="ECO:0000256" key="2">
    <source>
        <dbReference type="ARBA" id="ARBA00022692"/>
    </source>
</evidence>
<feature type="transmembrane region" description="Helical" evidence="6">
    <location>
        <begin position="6"/>
        <end position="28"/>
    </location>
</feature>
<gene>
    <name evidence="8" type="ORF">K490DRAFT_37492</name>
</gene>
<dbReference type="AlphaFoldDB" id="A0A6A5YFL3"/>
<organism evidence="8 9">
    <name type="scientific">Saccharata proteae CBS 121410</name>
    <dbReference type="NCBI Taxonomy" id="1314787"/>
    <lineage>
        <taxon>Eukaryota</taxon>
        <taxon>Fungi</taxon>
        <taxon>Dikarya</taxon>
        <taxon>Ascomycota</taxon>
        <taxon>Pezizomycotina</taxon>
        <taxon>Dothideomycetes</taxon>
        <taxon>Dothideomycetes incertae sedis</taxon>
        <taxon>Botryosphaeriales</taxon>
        <taxon>Saccharataceae</taxon>
        <taxon>Saccharata</taxon>
    </lineage>
</organism>
<protein>
    <recommendedName>
        <fullName evidence="7">Rhodopsin domain-containing protein</fullName>
    </recommendedName>
</protein>
<evidence type="ECO:0000256" key="3">
    <source>
        <dbReference type="ARBA" id="ARBA00022989"/>
    </source>
</evidence>
<proteinExistence type="inferred from homology"/>
<feature type="transmembrane region" description="Helical" evidence="6">
    <location>
        <begin position="83"/>
        <end position="107"/>
    </location>
</feature>
<evidence type="ECO:0000256" key="6">
    <source>
        <dbReference type="SAM" id="Phobius"/>
    </source>
</evidence>
<evidence type="ECO:0000313" key="8">
    <source>
        <dbReference type="EMBL" id="KAF2089581.1"/>
    </source>
</evidence>
<feature type="transmembrane region" description="Helical" evidence="6">
    <location>
        <begin position="119"/>
        <end position="145"/>
    </location>
</feature>
<name>A0A6A5YFL3_9PEZI</name>
<dbReference type="PANTHER" id="PTHR33048">
    <property type="entry name" value="PTH11-LIKE INTEGRAL MEMBRANE PROTEIN (AFU_ORTHOLOGUE AFUA_5G11245)"/>
    <property type="match status" value="1"/>
</dbReference>
<reference evidence="8" key="1">
    <citation type="journal article" date="2020" name="Stud. Mycol.">
        <title>101 Dothideomycetes genomes: a test case for predicting lifestyles and emergence of pathogens.</title>
        <authorList>
            <person name="Haridas S."/>
            <person name="Albert R."/>
            <person name="Binder M."/>
            <person name="Bloem J."/>
            <person name="Labutti K."/>
            <person name="Salamov A."/>
            <person name="Andreopoulos B."/>
            <person name="Baker S."/>
            <person name="Barry K."/>
            <person name="Bills G."/>
            <person name="Bluhm B."/>
            <person name="Cannon C."/>
            <person name="Castanera R."/>
            <person name="Culley D."/>
            <person name="Daum C."/>
            <person name="Ezra D."/>
            <person name="Gonzalez J."/>
            <person name="Henrissat B."/>
            <person name="Kuo A."/>
            <person name="Liang C."/>
            <person name="Lipzen A."/>
            <person name="Lutzoni F."/>
            <person name="Magnuson J."/>
            <person name="Mondo S."/>
            <person name="Nolan M."/>
            <person name="Ohm R."/>
            <person name="Pangilinan J."/>
            <person name="Park H.-J."/>
            <person name="Ramirez L."/>
            <person name="Alfaro M."/>
            <person name="Sun H."/>
            <person name="Tritt A."/>
            <person name="Yoshinaga Y."/>
            <person name="Zwiers L.-H."/>
            <person name="Turgeon B."/>
            <person name="Goodwin S."/>
            <person name="Spatafora J."/>
            <person name="Crous P."/>
            <person name="Grigoriev I."/>
        </authorList>
    </citation>
    <scope>NUCLEOTIDE SEQUENCE</scope>
    <source>
        <strain evidence="8">CBS 121410</strain>
    </source>
</reference>
<comment type="similarity">
    <text evidence="5">Belongs to the SAT4 family.</text>
</comment>
<dbReference type="Proteomes" id="UP000799776">
    <property type="component" value="Unassembled WGS sequence"/>
</dbReference>
<keyword evidence="4 6" id="KW-0472">Membrane</keyword>
<feature type="domain" description="Rhodopsin" evidence="7">
    <location>
        <begin position="24"/>
        <end position="207"/>
    </location>
</feature>
<dbReference type="OrthoDB" id="444631at2759"/>
<dbReference type="Pfam" id="PF20684">
    <property type="entry name" value="Fung_rhodopsin"/>
    <property type="match status" value="1"/>
</dbReference>